<reference evidence="2 3" key="1">
    <citation type="submission" date="2024-09" db="EMBL/GenBank/DDBJ databases">
        <title>Itraconazole resistance in Madurella fahalii resulting from another homologue of gene encoding cytochrome P450 14-alpha sterol demethylase (CYP51).</title>
        <authorList>
            <person name="Yoshioka I."/>
            <person name="Fahal A.H."/>
            <person name="Kaneko S."/>
            <person name="Yaguchi T."/>
        </authorList>
    </citation>
    <scope>NUCLEOTIDE SEQUENCE [LARGE SCALE GENOMIC DNA]</scope>
    <source>
        <strain evidence="2 3">IFM 68171</strain>
    </source>
</reference>
<keyword evidence="3" id="KW-1185">Reference proteome</keyword>
<feature type="chain" id="PRO_5045677227" description="Secreted protein" evidence="1">
    <location>
        <begin position="20"/>
        <end position="152"/>
    </location>
</feature>
<name>A0ABQ0G7Z1_9PEZI</name>
<evidence type="ECO:0000256" key="1">
    <source>
        <dbReference type="SAM" id="SignalP"/>
    </source>
</evidence>
<evidence type="ECO:0008006" key="4">
    <source>
        <dbReference type="Google" id="ProtNLM"/>
    </source>
</evidence>
<proteinExistence type="predicted"/>
<gene>
    <name evidence="2" type="ORF">MFIFM68171_04051</name>
</gene>
<accession>A0ABQ0G7Z1</accession>
<organism evidence="2 3">
    <name type="scientific">Madurella fahalii</name>
    <dbReference type="NCBI Taxonomy" id="1157608"/>
    <lineage>
        <taxon>Eukaryota</taxon>
        <taxon>Fungi</taxon>
        <taxon>Dikarya</taxon>
        <taxon>Ascomycota</taxon>
        <taxon>Pezizomycotina</taxon>
        <taxon>Sordariomycetes</taxon>
        <taxon>Sordariomycetidae</taxon>
        <taxon>Sordariales</taxon>
        <taxon>Sordariales incertae sedis</taxon>
        <taxon>Madurella</taxon>
    </lineage>
</organism>
<dbReference type="GeneID" id="98174794"/>
<protein>
    <recommendedName>
        <fullName evidence="4">Secreted protein</fullName>
    </recommendedName>
</protein>
<keyword evidence="1" id="KW-0732">Signal</keyword>
<dbReference type="RefSeq" id="XP_070915572.1">
    <property type="nucleotide sequence ID" value="XM_071059471.1"/>
</dbReference>
<sequence length="152" mass="16070">MPGVVEHALGHQLVPLLLGAVLQQELVVPGPRVAEVAVQEQGALEPVLGAVQLALGPEDPRRRDLQQRVVLDLLDGLGDERLALRARLQVQDALRPEQPALGHLLQRAGHEAARLVDVAGPPLHAQSGTDEGTARTPVLYASLACGSLPRSS</sequence>
<evidence type="ECO:0000313" key="2">
    <source>
        <dbReference type="EMBL" id="GAB1313841.1"/>
    </source>
</evidence>
<comment type="caution">
    <text evidence="2">The sequence shown here is derived from an EMBL/GenBank/DDBJ whole genome shotgun (WGS) entry which is preliminary data.</text>
</comment>
<evidence type="ECO:0000313" key="3">
    <source>
        <dbReference type="Proteomes" id="UP001628179"/>
    </source>
</evidence>
<dbReference type="EMBL" id="BAAFSV010000002">
    <property type="protein sequence ID" value="GAB1313841.1"/>
    <property type="molecule type" value="Genomic_DNA"/>
</dbReference>
<feature type="signal peptide" evidence="1">
    <location>
        <begin position="1"/>
        <end position="19"/>
    </location>
</feature>
<dbReference type="Proteomes" id="UP001628179">
    <property type="component" value="Unassembled WGS sequence"/>
</dbReference>